<dbReference type="Pfam" id="PF07883">
    <property type="entry name" value="Cupin_2"/>
    <property type="match status" value="1"/>
</dbReference>
<keyword evidence="3" id="KW-1185">Reference proteome</keyword>
<dbReference type="Proteomes" id="UP001155241">
    <property type="component" value="Unassembled WGS sequence"/>
</dbReference>
<proteinExistence type="predicted"/>
<gene>
    <name evidence="2" type="ORF">NG895_01860</name>
</gene>
<evidence type="ECO:0000313" key="2">
    <source>
        <dbReference type="EMBL" id="MCO6042641.1"/>
    </source>
</evidence>
<evidence type="ECO:0000313" key="3">
    <source>
        <dbReference type="Proteomes" id="UP001155241"/>
    </source>
</evidence>
<evidence type="ECO:0000259" key="1">
    <source>
        <dbReference type="Pfam" id="PF07883"/>
    </source>
</evidence>
<dbReference type="RefSeq" id="WP_252850739.1">
    <property type="nucleotide sequence ID" value="NZ_JAMXLR010000006.1"/>
</dbReference>
<dbReference type="InterPro" id="IPR011051">
    <property type="entry name" value="RmlC_Cupin_sf"/>
</dbReference>
<sequence>MTTIYRDETFSKHTLTAGLLQQLVHAGQPFQVGAWNNSELKLPDNATHFGYVQTGSSELVGGSGIFDLRAGMYFSQPGSGKIGGSGSGLVITQLGYRGLFQLGGPVERVGRLQYIDGCSDTLLVSPVVRGQACLNLLVIPPGTAQTAHTHPSFRAGLICRGSGHCQLQGERVPLEAGDVFVIEPEGLHSFHTTEQSLSVIAFHPDSDFGPHRDDHPMVNRTIVDGVSAAKLSPAERRICEQAP</sequence>
<dbReference type="InterPro" id="IPR013096">
    <property type="entry name" value="Cupin_2"/>
</dbReference>
<organism evidence="2 3">
    <name type="scientific">Aeoliella straminimaris</name>
    <dbReference type="NCBI Taxonomy" id="2954799"/>
    <lineage>
        <taxon>Bacteria</taxon>
        <taxon>Pseudomonadati</taxon>
        <taxon>Planctomycetota</taxon>
        <taxon>Planctomycetia</taxon>
        <taxon>Pirellulales</taxon>
        <taxon>Lacipirellulaceae</taxon>
        <taxon>Aeoliella</taxon>
    </lineage>
</organism>
<accession>A0A9X2JEH2</accession>
<dbReference type="InterPro" id="IPR014710">
    <property type="entry name" value="RmlC-like_jellyroll"/>
</dbReference>
<feature type="domain" description="Cupin type-2" evidence="1">
    <location>
        <begin position="136"/>
        <end position="195"/>
    </location>
</feature>
<reference evidence="2" key="1">
    <citation type="submission" date="2022-06" db="EMBL/GenBank/DDBJ databases">
        <title>Aeoliella straminimaris, a novel planctomycete from sediments.</title>
        <authorList>
            <person name="Vitorino I.R."/>
            <person name="Lage O.M."/>
        </authorList>
    </citation>
    <scope>NUCLEOTIDE SEQUENCE</scope>
    <source>
        <strain evidence="2">ICT_H6.2</strain>
    </source>
</reference>
<dbReference type="Gene3D" id="2.60.120.10">
    <property type="entry name" value="Jelly Rolls"/>
    <property type="match status" value="1"/>
</dbReference>
<name>A0A9X2JEH2_9BACT</name>
<protein>
    <submittedName>
        <fullName evidence="2">Cupin domain-containing protein</fullName>
    </submittedName>
</protein>
<dbReference type="EMBL" id="JAMXLR010000006">
    <property type="protein sequence ID" value="MCO6042641.1"/>
    <property type="molecule type" value="Genomic_DNA"/>
</dbReference>
<dbReference type="AlphaFoldDB" id="A0A9X2JEH2"/>
<comment type="caution">
    <text evidence="2">The sequence shown here is derived from an EMBL/GenBank/DDBJ whole genome shotgun (WGS) entry which is preliminary data.</text>
</comment>
<dbReference type="SUPFAM" id="SSF51182">
    <property type="entry name" value="RmlC-like cupins"/>
    <property type="match status" value="1"/>
</dbReference>